<dbReference type="InterPro" id="IPR020287">
    <property type="entry name" value="Tail_sheath_C"/>
</dbReference>
<dbReference type="InterPro" id="IPR035089">
    <property type="entry name" value="Phage_sheath_subtilisin"/>
</dbReference>
<dbReference type="RefSeq" id="WP_070978454.1">
    <property type="nucleotide sequence ID" value="NZ_CP017707.1"/>
</dbReference>
<feature type="domain" description="Tail sheath protein C-terminal" evidence="3">
    <location>
        <begin position="379"/>
        <end position="490"/>
    </location>
</feature>
<dbReference type="EMBL" id="CP017707">
    <property type="protein sequence ID" value="AOZ48881.1"/>
    <property type="molecule type" value="Genomic_DNA"/>
</dbReference>
<evidence type="ECO:0000259" key="3">
    <source>
        <dbReference type="Pfam" id="PF17482"/>
    </source>
</evidence>
<name>A0A1D9LCB9_9NEIS</name>
<evidence type="ECO:0000259" key="2">
    <source>
        <dbReference type="Pfam" id="PF04984"/>
    </source>
</evidence>
<dbReference type="KEGG" id="cvc:BKX93_01955"/>
<sequence>MPDNITYMSIPVGVRTGGVYVEIDHTKAVRGLPQMERKLLVLGQRLPAGKTAALVPSRILNADDAATQFGRGSMLHAMARALDAVKARYGLIDVYAVALDDLDAGVAAKGTITLTGAVTKPGVLTAWIGGERVRAAASIGDTNAALAAKLADAINANADLPVTASAAAGVVSVACRHKGDAGNGMELAAAYYDEDALPEGVTAVCANLAGGTGNPDVGAALATVAEDWFYSIVSAYSDSASLASLEADMDGRWGGMNMRTGHVFAARDGTHAQLTTWGAARNSPHVSAWGLKGCPTWAPVRAAAWAGVCEFHGAIDPALPLRAVEVPGVLAPRLKDRFSRNERELLLRDGISSTVADSGGKIILERVITTYQKSPFGMDDESLLRLETKWTADYYRYAVRSRIALRFPRHKLANDGINVSPGQALVTPSIIRAELIALHRELEFAGIVEDTEQFKKDLIVMRSDADVDRVNAVLPPNLVNQFVTFAAAVQYRL</sequence>
<accession>A0A1D9LCB9</accession>
<dbReference type="PIRSF" id="PIRSF007349">
    <property type="entry name" value="Tsp_L"/>
    <property type="match status" value="1"/>
</dbReference>
<comment type="similarity">
    <text evidence="1">Belongs to the myoviridae tail sheath protein family.</text>
</comment>
<gene>
    <name evidence="4" type="ORF">BKX93_01955</name>
</gene>
<dbReference type="InterPro" id="IPR007067">
    <property type="entry name" value="Tail_sheath"/>
</dbReference>
<dbReference type="Pfam" id="PF17482">
    <property type="entry name" value="Phage_sheath_1C"/>
    <property type="match status" value="1"/>
</dbReference>
<dbReference type="Pfam" id="PF04984">
    <property type="entry name" value="Phage_sheath_1"/>
    <property type="match status" value="1"/>
</dbReference>
<proteinExistence type="inferred from homology"/>
<dbReference type="GeneID" id="68839982"/>
<dbReference type="Proteomes" id="UP000178776">
    <property type="component" value="Chromosome"/>
</dbReference>
<protein>
    <submittedName>
        <fullName evidence="4">Phage tail protein</fullName>
    </submittedName>
</protein>
<reference evidence="4 5" key="1">
    <citation type="submission" date="2016-10" db="EMBL/GenBank/DDBJ databases">
        <title>Chromobacterium muskegensis sp. nov., an insecticidal bacterium isolated from Sphagnum bogs.</title>
        <authorList>
            <person name="Sparks M.E."/>
            <person name="Blackburn M.B."/>
            <person name="Gundersen-Rindal D.E."/>
            <person name="Mitchell A."/>
            <person name="Farrar R."/>
            <person name="Kuhar D."/>
        </authorList>
    </citation>
    <scope>NUCLEOTIDE SEQUENCE [LARGE SCALE GENOMIC DNA]</scope>
    <source>
        <strain evidence="4 5">21-1</strain>
    </source>
</reference>
<dbReference type="AlphaFoldDB" id="A0A1D9LCB9"/>
<feature type="domain" description="Tail sheath protein subtilisin-like" evidence="2">
    <location>
        <begin position="210"/>
        <end position="370"/>
    </location>
</feature>
<evidence type="ECO:0000256" key="1">
    <source>
        <dbReference type="ARBA" id="ARBA00008005"/>
    </source>
</evidence>
<evidence type="ECO:0000313" key="5">
    <source>
        <dbReference type="Proteomes" id="UP000178776"/>
    </source>
</evidence>
<dbReference type="STRING" id="1108595.BKX93_01955"/>
<evidence type="ECO:0000313" key="4">
    <source>
        <dbReference type="EMBL" id="AOZ48881.1"/>
    </source>
</evidence>
<organism evidence="4 5">
    <name type="scientific">Chromobacterium vaccinii</name>
    <dbReference type="NCBI Taxonomy" id="1108595"/>
    <lineage>
        <taxon>Bacteria</taxon>
        <taxon>Pseudomonadati</taxon>
        <taxon>Pseudomonadota</taxon>
        <taxon>Betaproteobacteria</taxon>
        <taxon>Neisseriales</taxon>
        <taxon>Chromobacteriaceae</taxon>
        <taxon>Chromobacterium</taxon>
    </lineage>
</organism>